<proteinExistence type="predicted"/>
<organism evidence="2 3">
    <name type="scientific">Paragonimus skrjabini miyazakii</name>
    <dbReference type="NCBI Taxonomy" id="59628"/>
    <lineage>
        <taxon>Eukaryota</taxon>
        <taxon>Metazoa</taxon>
        <taxon>Spiralia</taxon>
        <taxon>Lophotrochozoa</taxon>
        <taxon>Platyhelminthes</taxon>
        <taxon>Trematoda</taxon>
        <taxon>Digenea</taxon>
        <taxon>Plagiorchiida</taxon>
        <taxon>Troglotremata</taxon>
        <taxon>Troglotrematidae</taxon>
        <taxon>Paragonimus</taxon>
    </lineage>
</organism>
<keyword evidence="3" id="KW-1185">Reference proteome</keyword>
<evidence type="ECO:0000256" key="1">
    <source>
        <dbReference type="SAM" id="SignalP"/>
    </source>
</evidence>
<accession>A0A8S9YFP8</accession>
<dbReference type="Proteomes" id="UP000822476">
    <property type="component" value="Unassembled WGS sequence"/>
</dbReference>
<dbReference type="AlphaFoldDB" id="A0A8S9YFP8"/>
<reference evidence="2" key="1">
    <citation type="submission" date="2019-07" db="EMBL/GenBank/DDBJ databases">
        <title>Annotation for the trematode Paragonimus miyazaki's.</title>
        <authorList>
            <person name="Choi Y.-J."/>
        </authorList>
    </citation>
    <scope>NUCLEOTIDE SEQUENCE</scope>
    <source>
        <strain evidence="2">Japan</strain>
    </source>
</reference>
<protein>
    <recommendedName>
        <fullName evidence="4">Secreted protein</fullName>
    </recommendedName>
</protein>
<feature type="signal peptide" evidence="1">
    <location>
        <begin position="1"/>
        <end position="24"/>
    </location>
</feature>
<dbReference type="EMBL" id="JTDE01015095">
    <property type="protein sequence ID" value="KAF7233948.1"/>
    <property type="molecule type" value="Genomic_DNA"/>
</dbReference>
<gene>
    <name evidence="2" type="ORF">EG68_12343</name>
</gene>
<name>A0A8S9YFP8_9TREM</name>
<evidence type="ECO:0000313" key="2">
    <source>
        <dbReference type="EMBL" id="KAF7233948.1"/>
    </source>
</evidence>
<keyword evidence="1" id="KW-0732">Signal</keyword>
<evidence type="ECO:0000313" key="3">
    <source>
        <dbReference type="Proteomes" id="UP000822476"/>
    </source>
</evidence>
<sequence>MVTYAQFLFLAAAFLILHRNPGAAVELEHPQPPLVGPQDPNFPANVPWKPHENFAGTEWDRKNQSDSFKAFRITNSLVHTRSSFVIVQTFLT</sequence>
<dbReference type="OrthoDB" id="10552286at2759"/>
<comment type="caution">
    <text evidence="2">The sequence shown here is derived from an EMBL/GenBank/DDBJ whole genome shotgun (WGS) entry which is preliminary data.</text>
</comment>
<evidence type="ECO:0008006" key="4">
    <source>
        <dbReference type="Google" id="ProtNLM"/>
    </source>
</evidence>
<feature type="chain" id="PRO_5035943058" description="Secreted protein" evidence="1">
    <location>
        <begin position="25"/>
        <end position="92"/>
    </location>
</feature>